<dbReference type="Proteomes" id="UP000612899">
    <property type="component" value="Unassembled WGS sequence"/>
</dbReference>
<dbReference type="GO" id="GO:0008483">
    <property type="term" value="F:transaminase activity"/>
    <property type="evidence" value="ECO:0007669"/>
    <property type="project" value="UniProtKB-KW"/>
</dbReference>
<evidence type="ECO:0000259" key="1">
    <source>
        <dbReference type="Pfam" id="PF00266"/>
    </source>
</evidence>
<dbReference type="InterPro" id="IPR015421">
    <property type="entry name" value="PyrdxlP-dep_Trfase_major"/>
</dbReference>
<comment type="caution">
    <text evidence="2">The sequence shown here is derived from an EMBL/GenBank/DDBJ whole genome shotgun (WGS) entry which is preliminary data.</text>
</comment>
<evidence type="ECO:0000313" key="2">
    <source>
        <dbReference type="EMBL" id="GIH06448.1"/>
    </source>
</evidence>
<dbReference type="InterPro" id="IPR000192">
    <property type="entry name" value="Aminotrans_V_dom"/>
</dbReference>
<evidence type="ECO:0000313" key="3">
    <source>
        <dbReference type="Proteomes" id="UP000612899"/>
    </source>
</evidence>
<proteinExistence type="predicted"/>
<dbReference type="PANTHER" id="PTHR43686">
    <property type="entry name" value="SULFURTRANSFERASE-RELATED"/>
    <property type="match status" value="1"/>
</dbReference>
<sequence length="544" mass="59130">MLDGPYGRRRLVYADYTASGRALTFIEDFIRDHVLPMYANTHTEATATGRRTTQLREEARAIIHQAVNGSADDVVVFCGTGVTGAIDRLVRVFGLTRRGTGEPGTPRPVVFVGPYEHHSNELPWRESNCDLVTIREAADGGVDLTDLTAQLILHQDRPLKIGSFSAASNVTGILTDVDAVSRVLHEHGALSCWDYASAGPYLRIDMNPASDPLAAKDAVMISPHKFVGGPDTPGVLVAKRALFRNPVPVVPAGGTILFVSPTTVSYHPEPSIREEGGTPAIVGSIRAGLAFSVKQAVGTVEIHRRESEFVKRAMASWSKDPRIEILGNPSAPRLAIVSFGLRHGSGLLHGNFVAALLNDVFGIQARSGCFCAGPYLHRGFPINDLWSRRMEEEIVRGQMGAKLSFVRLGFSYFASEATVDYLIRAVHLLAEHAWKLLPHYRFDPATGLWQHRGAQPAAAAGLAGVLAGEGLRALPRASRSDRVLRRQLAAAERIFKHAKRSGARLGQPERSAAAGFENIRWFPLPDEVNAEYSPACPPRADAMR</sequence>
<gene>
    <name evidence="2" type="ORF">Rhe02_45150</name>
</gene>
<organism evidence="2 3">
    <name type="scientific">Rhizocola hellebori</name>
    <dbReference type="NCBI Taxonomy" id="1392758"/>
    <lineage>
        <taxon>Bacteria</taxon>
        <taxon>Bacillati</taxon>
        <taxon>Actinomycetota</taxon>
        <taxon>Actinomycetes</taxon>
        <taxon>Micromonosporales</taxon>
        <taxon>Micromonosporaceae</taxon>
        <taxon>Rhizocola</taxon>
    </lineage>
</organism>
<accession>A0A8J3VHZ8</accession>
<dbReference type="EMBL" id="BONY01000027">
    <property type="protein sequence ID" value="GIH06448.1"/>
    <property type="molecule type" value="Genomic_DNA"/>
</dbReference>
<protein>
    <submittedName>
        <fullName evidence="2">Aminotransferase</fullName>
    </submittedName>
</protein>
<dbReference type="InterPro" id="IPR015424">
    <property type="entry name" value="PyrdxlP-dep_Trfase"/>
</dbReference>
<feature type="domain" description="Aminotransferase class V" evidence="1">
    <location>
        <begin position="12"/>
        <end position="422"/>
    </location>
</feature>
<reference evidence="2" key="1">
    <citation type="submission" date="2021-01" db="EMBL/GenBank/DDBJ databases">
        <title>Whole genome shotgun sequence of Rhizocola hellebori NBRC 109834.</title>
        <authorList>
            <person name="Komaki H."/>
            <person name="Tamura T."/>
        </authorList>
    </citation>
    <scope>NUCLEOTIDE SEQUENCE</scope>
    <source>
        <strain evidence="2">NBRC 109834</strain>
    </source>
</reference>
<keyword evidence="3" id="KW-1185">Reference proteome</keyword>
<dbReference type="InterPro" id="IPR015422">
    <property type="entry name" value="PyrdxlP-dep_Trfase_small"/>
</dbReference>
<dbReference type="AlphaFoldDB" id="A0A8J3VHZ8"/>
<dbReference type="Gene3D" id="3.40.640.10">
    <property type="entry name" value="Type I PLP-dependent aspartate aminotransferase-like (Major domain)"/>
    <property type="match status" value="1"/>
</dbReference>
<keyword evidence="2" id="KW-0808">Transferase</keyword>
<name>A0A8J3VHZ8_9ACTN</name>
<keyword evidence="2" id="KW-0032">Aminotransferase</keyword>
<dbReference type="PANTHER" id="PTHR43686:SF1">
    <property type="entry name" value="AMINOTRAN_5 DOMAIN-CONTAINING PROTEIN"/>
    <property type="match status" value="1"/>
</dbReference>
<dbReference type="Pfam" id="PF00266">
    <property type="entry name" value="Aminotran_5"/>
    <property type="match status" value="1"/>
</dbReference>
<dbReference type="Gene3D" id="3.90.1150.10">
    <property type="entry name" value="Aspartate Aminotransferase, domain 1"/>
    <property type="match status" value="1"/>
</dbReference>
<dbReference type="SUPFAM" id="SSF53383">
    <property type="entry name" value="PLP-dependent transferases"/>
    <property type="match status" value="1"/>
</dbReference>